<organism evidence="1 2">
    <name type="scientific">Smallanthus sonchifolius</name>
    <dbReference type="NCBI Taxonomy" id="185202"/>
    <lineage>
        <taxon>Eukaryota</taxon>
        <taxon>Viridiplantae</taxon>
        <taxon>Streptophyta</taxon>
        <taxon>Embryophyta</taxon>
        <taxon>Tracheophyta</taxon>
        <taxon>Spermatophyta</taxon>
        <taxon>Magnoliopsida</taxon>
        <taxon>eudicotyledons</taxon>
        <taxon>Gunneridae</taxon>
        <taxon>Pentapetalae</taxon>
        <taxon>asterids</taxon>
        <taxon>campanulids</taxon>
        <taxon>Asterales</taxon>
        <taxon>Asteraceae</taxon>
        <taxon>Asteroideae</taxon>
        <taxon>Heliantheae alliance</taxon>
        <taxon>Millerieae</taxon>
        <taxon>Smallanthus</taxon>
    </lineage>
</organism>
<name>A0ACB9IRI9_9ASTR</name>
<dbReference type="Proteomes" id="UP001056120">
    <property type="component" value="Linkage Group LG07"/>
</dbReference>
<dbReference type="EMBL" id="CM042024">
    <property type="protein sequence ID" value="KAI3809682.1"/>
    <property type="molecule type" value="Genomic_DNA"/>
</dbReference>
<keyword evidence="2" id="KW-1185">Reference proteome</keyword>
<reference evidence="2" key="1">
    <citation type="journal article" date="2022" name="Mol. Ecol. Resour.">
        <title>The genomes of chicory, endive, great burdock and yacon provide insights into Asteraceae palaeo-polyploidization history and plant inulin production.</title>
        <authorList>
            <person name="Fan W."/>
            <person name="Wang S."/>
            <person name="Wang H."/>
            <person name="Wang A."/>
            <person name="Jiang F."/>
            <person name="Liu H."/>
            <person name="Zhao H."/>
            <person name="Xu D."/>
            <person name="Zhang Y."/>
        </authorList>
    </citation>
    <scope>NUCLEOTIDE SEQUENCE [LARGE SCALE GENOMIC DNA]</scope>
    <source>
        <strain evidence="2">cv. Yunnan</strain>
    </source>
</reference>
<sequence>MNLSLHNSDVISLSCYTECRFCFYLEFSKRSHTDDITLSIYTLFYLFRKENTENINFIFIQSERIIPF</sequence>
<gene>
    <name evidence="1" type="ORF">L1987_19280</name>
</gene>
<accession>A0ACB9IRI9</accession>
<protein>
    <submittedName>
        <fullName evidence="1">Uncharacterized protein</fullName>
    </submittedName>
</protein>
<reference evidence="1 2" key="2">
    <citation type="journal article" date="2022" name="Mol. Ecol. Resour.">
        <title>The genomes of chicory, endive, great burdock and yacon provide insights into Asteraceae paleo-polyploidization history and plant inulin production.</title>
        <authorList>
            <person name="Fan W."/>
            <person name="Wang S."/>
            <person name="Wang H."/>
            <person name="Wang A."/>
            <person name="Jiang F."/>
            <person name="Liu H."/>
            <person name="Zhao H."/>
            <person name="Xu D."/>
            <person name="Zhang Y."/>
        </authorList>
    </citation>
    <scope>NUCLEOTIDE SEQUENCE [LARGE SCALE GENOMIC DNA]</scope>
    <source>
        <strain evidence="2">cv. Yunnan</strain>
        <tissue evidence="1">Leaves</tissue>
    </source>
</reference>
<evidence type="ECO:0000313" key="2">
    <source>
        <dbReference type="Proteomes" id="UP001056120"/>
    </source>
</evidence>
<comment type="caution">
    <text evidence="1">The sequence shown here is derived from an EMBL/GenBank/DDBJ whole genome shotgun (WGS) entry which is preliminary data.</text>
</comment>
<proteinExistence type="predicted"/>
<evidence type="ECO:0000313" key="1">
    <source>
        <dbReference type="EMBL" id="KAI3809682.1"/>
    </source>
</evidence>